<organism evidence="1 2">
    <name type="scientific">Cannabis sativa</name>
    <name type="common">Hemp</name>
    <name type="synonym">Marijuana</name>
    <dbReference type="NCBI Taxonomy" id="3483"/>
    <lineage>
        <taxon>Eukaryota</taxon>
        <taxon>Viridiplantae</taxon>
        <taxon>Streptophyta</taxon>
        <taxon>Embryophyta</taxon>
        <taxon>Tracheophyta</taxon>
        <taxon>Spermatophyta</taxon>
        <taxon>Magnoliopsida</taxon>
        <taxon>eudicotyledons</taxon>
        <taxon>Gunneridae</taxon>
        <taxon>Pentapetalae</taxon>
        <taxon>rosids</taxon>
        <taxon>fabids</taxon>
        <taxon>Rosales</taxon>
        <taxon>Cannabaceae</taxon>
        <taxon>Cannabis</taxon>
    </lineage>
</organism>
<proteinExistence type="predicted"/>
<protein>
    <submittedName>
        <fullName evidence="1">Uncharacterized protein</fullName>
    </submittedName>
</protein>
<reference evidence="1" key="2">
    <citation type="submission" date="2021-03" db="UniProtKB">
        <authorList>
            <consortium name="EnsemblPlants"/>
        </authorList>
    </citation>
    <scope>IDENTIFICATION</scope>
</reference>
<keyword evidence="2" id="KW-1185">Reference proteome</keyword>
<evidence type="ECO:0000313" key="2">
    <source>
        <dbReference type="Proteomes" id="UP000596661"/>
    </source>
</evidence>
<dbReference type="Gramene" id="evm.model.03.1744">
    <property type="protein sequence ID" value="cds.evm.model.03.1744"/>
    <property type="gene ID" value="evm.TU.03.1744"/>
</dbReference>
<reference evidence="1" key="1">
    <citation type="submission" date="2018-11" db="EMBL/GenBank/DDBJ databases">
        <authorList>
            <person name="Grassa J C."/>
        </authorList>
    </citation>
    <scope>NUCLEOTIDE SEQUENCE [LARGE SCALE GENOMIC DNA]</scope>
</reference>
<dbReference type="EMBL" id="UZAU01000331">
    <property type="status" value="NOT_ANNOTATED_CDS"/>
    <property type="molecule type" value="Genomic_DNA"/>
</dbReference>
<sequence length="122" mass="13756">MFLPNSLPLNLELPFSRFVTFCDQPRKDQHRLMNTHLKMMHYVDALASAGQPLTNDDLVLYILGGLGLEYDVAINFTTRYDSLTLQEEEVVEISPSLIVDLVETFEVVAKITLAEAVVVETI</sequence>
<accession>A0A803P6H6</accession>
<dbReference type="Proteomes" id="UP000596661">
    <property type="component" value="Chromosome 3"/>
</dbReference>
<dbReference type="AlphaFoldDB" id="A0A803P6H6"/>
<name>A0A803P6H6_CANSA</name>
<evidence type="ECO:0000313" key="1">
    <source>
        <dbReference type="EnsemblPlants" id="cds.evm.model.03.1744"/>
    </source>
</evidence>
<dbReference type="EnsemblPlants" id="evm.model.03.1744">
    <property type="protein sequence ID" value="cds.evm.model.03.1744"/>
    <property type="gene ID" value="evm.TU.03.1744"/>
</dbReference>